<comment type="caution">
    <text evidence="1">The sequence shown here is derived from an EMBL/GenBank/DDBJ whole genome shotgun (WGS) entry which is preliminary data.</text>
</comment>
<evidence type="ECO:0000313" key="2">
    <source>
        <dbReference type="Proteomes" id="UP000010523"/>
    </source>
</evidence>
<dbReference type="AlphaFoldDB" id="I3DVP3"/>
<dbReference type="EMBL" id="AFEU01000003">
    <property type="protein sequence ID" value="EIJ78314.1"/>
    <property type="molecule type" value="Genomic_DNA"/>
</dbReference>
<accession>I3DVP3</accession>
<evidence type="ECO:0000313" key="1">
    <source>
        <dbReference type="EMBL" id="EIJ78314.1"/>
    </source>
</evidence>
<gene>
    <name evidence="1" type="ORF">PB1_12159</name>
</gene>
<dbReference type="PATRIC" id="fig|997296.3.peg.2564"/>
<keyword evidence="2" id="KW-1185">Reference proteome</keyword>
<reference evidence="1 2" key="1">
    <citation type="journal article" date="2012" name="Appl. Environ. Microbiol.">
        <title>Genome Sequence of Thermotolerant Bacillus methanolicus: Features and Regulation Related to Methylotrophy and Production of L-Lysine and L-Glutamate from Methanol.</title>
        <authorList>
            <person name="Heggeset T.M."/>
            <person name="Krog A."/>
            <person name="Balzer S."/>
            <person name="Wentzel A."/>
            <person name="Ellingsen T.E."/>
            <person name="Brautaset T."/>
        </authorList>
    </citation>
    <scope>NUCLEOTIDE SEQUENCE [LARGE SCALE GENOMIC DNA]</scope>
    <source>
        <strain evidence="1 2">PB1</strain>
    </source>
</reference>
<sequence>MISNLILLSKQKRHNEAKELLHQMKDNVYKWYYGATIAFN</sequence>
<name>I3DVP3_BACMT</name>
<dbReference type="Proteomes" id="UP000010523">
    <property type="component" value="Unassembled WGS sequence"/>
</dbReference>
<dbReference type="STRING" id="997296.PB1_12159"/>
<proteinExistence type="predicted"/>
<protein>
    <submittedName>
        <fullName evidence="1">Uncharacterized protein</fullName>
    </submittedName>
</protein>
<organism evidence="1 2">
    <name type="scientific">Bacillus methanolicus PB1</name>
    <dbReference type="NCBI Taxonomy" id="997296"/>
    <lineage>
        <taxon>Bacteria</taxon>
        <taxon>Bacillati</taxon>
        <taxon>Bacillota</taxon>
        <taxon>Bacilli</taxon>
        <taxon>Bacillales</taxon>
        <taxon>Bacillaceae</taxon>
        <taxon>Bacillus</taxon>
    </lineage>
</organism>